<evidence type="ECO:0000256" key="1">
    <source>
        <dbReference type="SAM" id="Phobius"/>
    </source>
</evidence>
<accession>A0A9E8LVC2</accession>
<dbReference type="AlphaFoldDB" id="A0A9E8LVC2"/>
<proteinExistence type="predicted"/>
<name>A0A9E8LVC2_9BACI</name>
<dbReference type="PIRSF" id="PIRSF029895">
    <property type="entry name" value="SpoIV"/>
    <property type="match status" value="1"/>
</dbReference>
<evidence type="ECO:0000313" key="2">
    <source>
        <dbReference type="EMBL" id="WAA10378.1"/>
    </source>
</evidence>
<dbReference type="RefSeq" id="WP_275418163.1">
    <property type="nucleotide sequence ID" value="NZ_CP106878.1"/>
</dbReference>
<dbReference type="KEGG" id="faf:OE104_03330"/>
<keyword evidence="3" id="KW-1185">Reference proteome</keyword>
<keyword evidence="1" id="KW-1133">Transmembrane helix</keyword>
<dbReference type="NCBIfam" id="TIGR02876">
    <property type="entry name" value="spore_yqfD"/>
    <property type="match status" value="1"/>
</dbReference>
<keyword evidence="1" id="KW-0812">Transmembrane</keyword>
<keyword evidence="1" id="KW-0472">Membrane</keyword>
<evidence type="ECO:0000313" key="3">
    <source>
        <dbReference type="Proteomes" id="UP001164718"/>
    </source>
</evidence>
<protein>
    <submittedName>
        <fullName evidence="2">Sporulation protein YqfD</fullName>
    </submittedName>
</protein>
<organism evidence="2 3">
    <name type="scientific">Fervidibacillus albus</name>
    <dbReference type="NCBI Taxonomy" id="2980026"/>
    <lineage>
        <taxon>Bacteria</taxon>
        <taxon>Bacillati</taxon>
        <taxon>Bacillota</taxon>
        <taxon>Bacilli</taxon>
        <taxon>Bacillales</taxon>
        <taxon>Bacillaceae</taxon>
        <taxon>Fervidibacillus</taxon>
    </lineage>
</organism>
<dbReference type="EMBL" id="CP106878">
    <property type="protein sequence ID" value="WAA10378.1"/>
    <property type="molecule type" value="Genomic_DNA"/>
</dbReference>
<sequence>MKNHWMKNILGYVTVRITGIGVERFVNRLMNDGIPLWNMKRDGSDSLTFQMYVKHISSLKKAVRHHRLKIRFIEKKGMPFAFRKAKSYTGFFLSFLFAILLILILSNMIWKIEIRGASPELEYKILKQLEEMGVRKGQFLFFVDDPQTIQKKITDLNDEITWIGVKLTGTAYHFQVVEKERPEERERLSPQHLIAKKEAVIVDYFVEKGQPVVKRNEFVKRGQLLVSGVIGTEEDGRAIPAEGKVWGKTWYKAEVSIKLASEWNVMTGESKTQKYLQLFQFKLPIWGFHKEDYEQMEVEQTETKIRFLKWTLPVSIVNETIYEVAKVKKTYTIEEAKEMAFERAKGEVLSQIGKDATIESEKTLHETKENGTLKLSILFEVIENIAEAQPIIPQN</sequence>
<dbReference type="Pfam" id="PF06898">
    <property type="entry name" value="YqfD"/>
    <property type="match status" value="1"/>
</dbReference>
<reference evidence="2" key="1">
    <citation type="submission" date="2022-09" db="EMBL/GenBank/DDBJ databases">
        <title>Complete Genomes of Fervidibacillus albus and Fervidibacillus halotolerans isolated from tidal flat sediments.</title>
        <authorList>
            <person name="Kwon K.K."/>
            <person name="Yang S.-H."/>
            <person name="Park M.J."/>
            <person name="Oh H.-M."/>
        </authorList>
    </citation>
    <scope>NUCLEOTIDE SEQUENCE</scope>
    <source>
        <strain evidence="2">MEBiC13591</strain>
    </source>
</reference>
<dbReference type="Proteomes" id="UP001164718">
    <property type="component" value="Chromosome"/>
</dbReference>
<gene>
    <name evidence="2" type="primary">yqfD</name>
    <name evidence="2" type="ORF">OE104_03330</name>
</gene>
<feature type="transmembrane region" description="Helical" evidence="1">
    <location>
        <begin position="88"/>
        <end position="110"/>
    </location>
</feature>
<dbReference type="InterPro" id="IPR010690">
    <property type="entry name" value="YqfD"/>
</dbReference>